<proteinExistence type="inferred from homology"/>
<keyword evidence="7" id="KW-0539">Nucleus</keyword>
<feature type="compositionally biased region" description="Polar residues" evidence="9">
    <location>
        <begin position="326"/>
        <end position="335"/>
    </location>
</feature>
<feature type="non-terminal residue" evidence="12">
    <location>
        <position position="1"/>
    </location>
</feature>
<dbReference type="PANTHER" id="PTHR12433">
    <property type="entry name" value="MEDIATOR OF RNA POLYMERASE II TRANSCRIPTION SUBUNIT 25"/>
    <property type="match status" value="1"/>
</dbReference>
<name>A0AAQ4DZV1_AMBAM</name>
<feature type="non-terminal residue" evidence="12">
    <location>
        <position position="759"/>
    </location>
</feature>
<reference evidence="12 13" key="1">
    <citation type="journal article" date="2023" name="Arcadia Sci">
        <title>De novo assembly of a long-read Amblyomma americanum tick genome.</title>
        <authorList>
            <person name="Chou S."/>
            <person name="Poskanzer K.E."/>
            <person name="Rollins M."/>
            <person name="Thuy-Boun P.S."/>
        </authorList>
    </citation>
    <scope>NUCLEOTIDE SEQUENCE [LARGE SCALE GENOMIC DNA]</scope>
    <source>
        <strain evidence="12">F_SG_1</strain>
        <tissue evidence="12">Salivary glands</tissue>
    </source>
</reference>
<evidence type="ECO:0000256" key="5">
    <source>
        <dbReference type="ARBA" id="ARBA00023159"/>
    </source>
</evidence>
<feature type="domain" description="Mediator complex subunit Med25 PTOV" evidence="10">
    <location>
        <begin position="471"/>
        <end position="616"/>
    </location>
</feature>
<evidence type="ECO:0000259" key="11">
    <source>
        <dbReference type="Pfam" id="PF11265"/>
    </source>
</evidence>
<dbReference type="InterPro" id="IPR038196">
    <property type="entry name" value="Med25_PTOV_sf"/>
</dbReference>
<evidence type="ECO:0000256" key="1">
    <source>
        <dbReference type="ARBA" id="ARBA00004123"/>
    </source>
</evidence>
<evidence type="ECO:0000256" key="8">
    <source>
        <dbReference type="ARBA" id="ARBA00031958"/>
    </source>
</evidence>
<comment type="caution">
    <text evidence="12">The sequence shown here is derived from an EMBL/GenBank/DDBJ whole genome shotgun (WGS) entry which is preliminary data.</text>
</comment>
<evidence type="ECO:0000256" key="6">
    <source>
        <dbReference type="ARBA" id="ARBA00023163"/>
    </source>
</evidence>
<dbReference type="GO" id="GO:0016592">
    <property type="term" value="C:mediator complex"/>
    <property type="evidence" value="ECO:0007669"/>
    <property type="project" value="TreeGrafter"/>
</dbReference>
<evidence type="ECO:0000259" key="10">
    <source>
        <dbReference type="Pfam" id="PF11232"/>
    </source>
</evidence>
<evidence type="ECO:0000256" key="3">
    <source>
        <dbReference type="ARBA" id="ARBA00019694"/>
    </source>
</evidence>
<feature type="compositionally biased region" description="Basic and acidic residues" evidence="9">
    <location>
        <begin position="748"/>
        <end position="759"/>
    </location>
</feature>
<dbReference type="Proteomes" id="UP001321473">
    <property type="component" value="Unassembled WGS sequence"/>
</dbReference>
<dbReference type="PANTHER" id="PTHR12433:SF11">
    <property type="entry name" value="MEDIATOR OF RNA POLYMERASE II TRANSCRIPTION SUBUNIT 25"/>
    <property type="match status" value="1"/>
</dbReference>
<evidence type="ECO:0000256" key="7">
    <source>
        <dbReference type="ARBA" id="ARBA00023242"/>
    </source>
</evidence>
<feature type="region of interest" description="Disordered" evidence="9">
    <location>
        <begin position="303"/>
        <end position="469"/>
    </location>
</feature>
<feature type="region of interest" description="Disordered" evidence="9">
    <location>
        <begin position="277"/>
        <end position="296"/>
    </location>
</feature>
<evidence type="ECO:0000256" key="4">
    <source>
        <dbReference type="ARBA" id="ARBA00023015"/>
    </source>
</evidence>
<feature type="compositionally biased region" description="Low complexity" evidence="9">
    <location>
        <begin position="367"/>
        <end position="381"/>
    </location>
</feature>
<feature type="region of interest" description="Disordered" evidence="9">
    <location>
        <begin position="738"/>
        <end position="759"/>
    </location>
</feature>
<evidence type="ECO:0000313" key="13">
    <source>
        <dbReference type="Proteomes" id="UP001321473"/>
    </source>
</evidence>
<dbReference type="EMBL" id="JARKHS020024669">
    <property type="protein sequence ID" value="KAK8767991.1"/>
    <property type="molecule type" value="Genomic_DNA"/>
</dbReference>
<comment type="subcellular location">
    <subcellularLocation>
        <location evidence="1">Nucleus</location>
    </subcellularLocation>
</comment>
<dbReference type="Pfam" id="PF11265">
    <property type="entry name" value="Med25_VWA"/>
    <property type="match status" value="1"/>
</dbReference>
<feature type="domain" description="Mediator of RNA polymerase II transcription subunit 25 von Willebrand factor type A" evidence="11">
    <location>
        <begin position="1"/>
        <end position="121"/>
    </location>
</feature>
<dbReference type="Pfam" id="PF11232">
    <property type="entry name" value="Med25"/>
    <property type="match status" value="1"/>
</dbReference>
<feature type="compositionally biased region" description="Pro residues" evidence="9">
    <location>
        <begin position="398"/>
        <end position="433"/>
    </location>
</feature>
<feature type="compositionally biased region" description="Polar residues" evidence="9">
    <location>
        <begin position="184"/>
        <end position="201"/>
    </location>
</feature>
<accession>A0AAQ4DZV1</accession>
<gene>
    <name evidence="12" type="ORF">V5799_005228</name>
</gene>
<dbReference type="GO" id="GO:0045944">
    <property type="term" value="P:positive regulation of transcription by RNA polymerase II"/>
    <property type="evidence" value="ECO:0007669"/>
    <property type="project" value="TreeGrafter"/>
</dbReference>
<keyword evidence="13" id="KW-1185">Reference proteome</keyword>
<dbReference type="Gene3D" id="2.40.290.30">
    <property type="entry name" value="Mediator complex subunit 25, ACID domain"/>
    <property type="match status" value="1"/>
</dbReference>
<evidence type="ECO:0000256" key="2">
    <source>
        <dbReference type="ARBA" id="ARBA00009102"/>
    </source>
</evidence>
<sequence length="759" mass="80118">FVGGAGEACSHIAEGLGTALQVFDDFQALRESGTAVQKHCILVCNSPPYRLPTLESPVYIGHSVEQLAAIMAERQVNFSILSPRKIPALYKLYEKAGGDLQTALCKNYAKDRRHMVLLRGYQLQERPVSPPIAVSEVKVEPTPSPSAVAPLNPRSPATTPAGVGQKRPAGGSPPNPREAKMFKQPTSQASPMSTMGGSPQQPQLTFQNQVTRPGIPTPPAQSHLATINQPNPPNVTLRPIPDAMNRATQNRSPVTIGGAGGVRLPWNQTQGVVSPVVSGGGPPVSTPPPPTQTSMPLLASQLSNAPMATGPPQMRPSHPTPVSCATGPQMQTGFRGSSMRLGVPPGSGGPPNVVGPGGNPLIGGGPVPQQGMPTTGPTPSTLAAQLSQMPQGGGSQFPPGPPPPQQQQPQQPQQPPQQQQPPPKGPPQQPQGPPMMGGAGPPPQGVPPQPQQAPQQPSGAGGVPPGVGLKERRTVWQGQVEYQDKMPSNPRNVYTLQCTVSTSVVNGEPEVCADKWPPKLTLQLMPRSMLMNVVLAVKNASRCVVLQFEHSEGLLKLSRFMGSAWLGLVHFASPPADIKLMLVVYMAEKNLYMGMVANDQESLFGAVKQVIDAHRKQQQNKTKLGTAPPMCVTPAPVYQAYMFSEVNQPFPTLSPSYTTGNTFMPEQQIMSGGSMATTGGMNMAGSIPNTTMGMAQAAPGQQYSAAMWPGNNILAKTPEPARPVQGILRAEFSKGLAPRNLPAANSHHPQEVVRSHGPK</sequence>
<keyword evidence="5" id="KW-0010">Activator</keyword>
<keyword evidence="4" id="KW-0805">Transcription regulation</keyword>
<evidence type="ECO:0000313" key="12">
    <source>
        <dbReference type="EMBL" id="KAK8767991.1"/>
    </source>
</evidence>
<organism evidence="12 13">
    <name type="scientific">Amblyomma americanum</name>
    <name type="common">Lone star tick</name>
    <dbReference type="NCBI Taxonomy" id="6943"/>
    <lineage>
        <taxon>Eukaryota</taxon>
        <taxon>Metazoa</taxon>
        <taxon>Ecdysozoa</taxon>
        <taxon>Arthropoda</taxon>
        <taxon>Chelicerata</taxon>
        <taxon>Arachnida</taxon>
        <taxon>Acari</taxon>
        <taxon>Parasitiformes</taxon>
        <taxon>Ixodida</taxon>
        <taxon>Ixodoidea</taxon>
        <taxon>Ixodidae</taxon>
        <taxon>Amblyomminae</taxon>
        <taxon>Amblyomma</taxon>
    </lineage>
</organism>
<dbReference type="GO" id="GO:0005667">
    <property type="term" value="C:transcription regulator complex"/>
    <property type="evidence" value="ECO:0007669"/>
    <property type="project" value="TreeGrafter"/>
</dbReference>
<comment type="similarity">
    <text evidence="2">Belongs to the Mediator complex subunit 25 family.</text>
</comment>
<protein>
    <recommendedName>
        <fullName evidence="3">Mediator of RNA polymerase II transcription subunit 25</fullName>
    </recommendedName>
    <alternativeName>
        <fullName evidence="8">Mediator complex subunit 25</fullName>
    </alternativeName>
</protein>
<evidence type="ECO:0000256" key="9">
    <source>
        <dbReference type="SAM" id="MobiDB-lite"/>
    </source>
</evidence>
<dbReference type="AlphaFoldDB" id="A0AAQ4DZV1"/>
<dbReference type="InterPro" id="IPR021419">
    <property type="entry name" value="Mediator_Med25_VWA"/>
</dbReference>
<feature type="compositionally biased region" description="Gly residues" evidence="9">
    <location>
        <begin position="355"/>
        <end position="366"/>
    </location>
</feature>
<dbReference type="InterPro" id="IPR021394">
    <property type="entry name" value="Med25_PTOV"/>
</dbReference>
<feature type="region of interest" description="Disordered" evidence="9">
    <location>
        <begin position="136"/>
        <end position="201"/>
    </location>
</feature>
<keyword evidence="6" id="KW-0804">Transcription</keyword>
<feature type="compositionally biased region" description="Pro residues" evidence="9">
    <location>
        <begin position="440"/>
        <end position="451"/>
    </location>
</feature>